<dbReference type="Pfam" id="PF13515">
    <property type="entry name" value="FUSC_2"/>
    <property type="match status" value="1"/>
</dbReference>
<accession>A0A2I0JZK5</accession>
<dbReference type="EMBL" id="PGOL01001016">
    <property type="protein sequence ID" value="PKI61692.1"/>
    <property type="molecule type" value="Genomic_DNA"/>
</dbReference>
<dbReference type="PANTHER" id="PTHR30509">
    <property type="entry name" value="P-HYDROXYBENZOIC ACID EFFLUX PUMP SUBUNIT-RELATED"/>
    <property type="match status" value="1"/>
</dbReference>
<dbReference type="AlphaFoldDB" id="A0A2I0JZK5"/>
<feature type="transmembrane region" description="Helical" evidence="6">
    <location>
        <begin position="521"/>
        <end position="542"/>
    </location>
</feature>
<evidence type="ECO:0000256" key="4">
    <source>
        <dbReference type="ARBA" id="ARBA00022989"/>
    </source>
</evidence>
<sequence length="811" mass="88621">MAMSSSAAASEHSRRAWTTCLSSAFRATLACTIVAGATLYSPSPFQRQVALPAFSYVTVVLIVMDATLGDMWRSCWLALYATAQSVGPAILSLWLIGGPARLSKATTSIAVAMAAFVVVLPERTHLVAKRIALGQIVLIYVVGFIDKEHADAIMHPVHVAASTAVGLLACVLALLLPIPRLATNEVKESCEQYVENASNRLKLFVKAFSAEDANSSLSSISQAKCLSHSANKLIHSTKRYQESVQWEQIPFIKSSNSHQGNPGDGLQKVETHLRGMEIALTSSSHSFPIKLPNQELENGLIALEKQVNLWSNSNSSTAPAESIAEQKTSNNKSIHVLHEVSTSLRELSSAFFMFCLKSLAKPFDPVQNQTLTSTKESPDSGKQNTGNWLTTFRAPKRLMPALKCSLSLGLATMLGLMYSRENGFWAGLPVAISLASAREATFKVANVKAQGTVLGTVYGVVGCFLFERFLIVRFFSLIPWFIFTNFLRSSRMYGQAGGISAIIGAVLILGRKDFGPPTEFAIARIVETFIGLSCAVAVEVVLSPVRAPTLARRHLGKTLVALHECIGSCDLRQGGGAVLEKGLRKLKGHVNGLSKCIGEADVEPNFWYMPFHSACYSKLSRSLSKSVDLLHFGSNALRTLSEKLEDHAASWKDINDELDADLKLFKDLTNSSIKCLEEVVSVKSLELLDKKLEENNNDSKVSCDLELGKTSTTPKLLSALDEDEIEKVVCSYLQHAQEVVDKIFGVEGQDLDNEAKSEVVLSLSAFGYFMLSVMRETVEIENMIREFIQWENPSNDINLHEIACKVQALYS</sequence>
<evidence type="ECO:0000259" key="7">
    <source>
        <dbReference type="Pfam" id="PF13515"/>
    </source>
</evidence>
<evidence type="ECO:0000256" key="5">
    <source>
        <dbReference type="ARBA" id="ARBA00023136"/>
    </source>
</evidence>
<feature type="transmembrane region" description="Helical" evidence="6">
    <location>
        <begin position="75"/>
        <end position="96"/>
    </location>
</feature>
<evidence type="ECO:0000313" key="9">
    <source>
        <dbReference type="Proteomes" id="UP000233551"/>
    </source>
</evidence>
<proteinExistence type="predicted"/>
<feature type="transmembrane region" description="Helical" evidence="6">
    <location>
        <begin position="157"/>
        <end position="178"/>
    </location>
</feature>
<dbReference type="GO" id="GO:0005886">
    <property type="term" value="C:plasma membrane"/>
    <property type="evidence" value="ECO:0007669"/>
    <property type="project" value="UniProtKB-SubCell"/>
</dbReference>
<gene>
    <name evidence="8" type="ORF">CRG98_017916</name>
</gene>
<evidence type="ECO:0000256" key="1">
    <source>
        <dbReference type="ARBA" id="ARBA00004651"/>
    </source>
</evidence>
<keyword evidence="9" id="KW-1185">Reference proteome</keyword>
<evidence type="ECO:0000256" key="2">
    <source>
        <dbReference type="ARBA" id="ARBA00022475"/>
    </source>
</evidence>
<evidence type="ECO:0000256" key="3">
    <source>
        <dbReference type="ARBA" id="ARBA00022692"/>
    </source>
</evidence>
<feature type="transmembrane region" description="Helical" evidence="6">
    <location>
        <begin position="127"/>
        <end position="145"/>
    </location>
</feature>
<comment type="caution">
    <text evidence="8">The sequence shown here is derived from an EMBL/GenBank/DDBJ whole genome shotgun (WGS) entry which is preliminary data.</text>
</comment>
<dbReference type="STRING" id="22663.A0A2I0JZK5"/>
<evidence type="ECO:0000313" key="8">
    <source>
        <dbReference type="EMBL" id="PKI61692.1"/>
    </source>
</evidence>
<name>A0A2I0JZK5_PUNGR</name>
<feature type="transmembrane region" description="Helical" evidence="6">
    <location>
        <begin position="102"/>
        <end position="120"/>
    </location>
</feature>
<dbReference type="Proteomes" id="UP000233551">
    <property type="component" value="Unassembled WGS sequence"/>
</dbReference>
<feature type="transmembrane region" description="Helical" evidence="6">
    <location>
        <begin position="49"/>
        <end position="68"/>
    </location>
</feature>
<dbReference type="InterPro" id="IPR049453">
    <property type="entry name" value="Memb_transporter_dom"/>
</dbReference>
<keyword evidence="3 6" id="KW-0812">Transmembrane</keyword>
<dbReference type="PANTHER" id="PTHR30509:SF9">
    <property type="entry name" value="MULTIDRUG RESISTANCE PROTEIN MDTO"/>
    <property type="match status" value="1"/>
</dbReference>
<keyword evidence="2" id="KW-1003">Cell membrane</keyword>
<feature type="transmembrane region" description="Helical" evidence="6">
    <location>
        <begin position="453"/>
        <end position="472"/>
    </location>
</feature>
<protein>
    <recommendedName>
        <fullName evidence="7">Integral membrane bound transporter domain-containing protein</fullName>
    </recommendedName>
</protein>
<feature type="transmembrane region" description="Helical" evidence="6">
    <location>
        <begin position="492"/>
        <end position="509"/>
    </location>
</feature>
<feature type="domain" description="Integral membrane bound transporter" evidence="7">
    <location>
        <begin position="410"/>
        <end position="538"/>
    </location>
</feature>
<comment type="subcellular location">
    <subcellularLocation>
        <location evidence="1">Cell membrane</location>
        <topology evidence="1">Multi-pass membrane protein</topology>
    </subcellularLocation>
</comment>
<evidence type="ECO:0000256" key="6">
    <source>
        <dbReference type="SAM" id="Phobius"/>
    </source>
</evidence>
<organism evidence="8 9">
    <name type="scientific">Punica granatum</name>
    <name type="common">Pomegranate</name>
    <dbReference type="NCBI Taxonomy" id="22663"/>
    <lineage>
        <taxon>Eukaryota</taxon>
        <taxon>Viridiplantae</taxon>
        <taxon>Streptophyta</taxon>
        <taxon>Embryophyta</taxon>
        <taxon>Tracheophyta</taxon>
        <taxon>Spermatophyta</taxon>
        <taxon>Magnoliopsida</taxon>
        <taxon>eudicotyledons</taxon>
        <taxon>Gunneridae</taxon>
        <taxon>Pentapetalae</taxon>
        <taxon>rosids</taxon>
        <taxon>malvids</taxon>
        <taxon>Myrtales</taxon>
        <taxon>Lythraceae</taxon>
        <taxon>Punica</taxon>
    </lineage>
</organism>
<keyword evidence="4 6" id="KW-1133">Transmembrane helix</keyword>
<reference evidence="8 9" key="1">
    <citation type="submission" date="2017-11" db="EMBL/GenBank/DDBJ databases">
        <title>De-novo sequencing of pomegranate (Punica granatum L.) genome.</title>
        <authorList>
            <person name="Akparov Z."/>
            <person name="Amiraslanov A."/>
            <person name="Hajiyeva S."/>
            <person name="Abbasov M."/>
            <person name="Kaur K."/>
            <person name="Hamwieh A."/>
            <person name="Solovyev V."/>
            <person name="Salamov A."/>
            <person name="Braich B."/>
            <person name="Kosarev P."/>
            <person name="Mahmoud A."/>
            <person name="Hajiyev E."/>
            <person name="Babayeva S."/>
            <person name="Izzatullayeva V."/>
            <person name="Mammadov A."/>
            <person name="Mammadov A."/>
            <person name="Sharifova S."/>
            <person name="Ojaghi J."/>
            <person name="Eynullazada K."/>
            <person name="Bayramov B."/>
            <person name="Abdulazimova A."/>
            <person name="Shahmuradov I."/>
        </authorList>
    </citation>
    <scope>NUCLEOTIDE SEQUENCE [LARGE SCALE GENOMIC DNA]</scope>
    <source>
        <strain evidence="9">cv. AG2017</strain>
        <tissue evidence="8">Leaf</tissue>
    </source>
</reference>
<keyword evidence="5 6" id="KW-0472">Membrane</keyword>